<dbReference type="RefSeq" id="WP_207566719.1">
    <property type="nucleotide sequence ID" value="NZ_CP071446.1"/>
</dbReference>
<dbReference type="SMART" id="SM00327">
    <property type="entry name" value="VWA"/>
    <property type="match status" value="1"/>
</dbReference>
<dbReference type="Proteomes" id="UP000671862">
    <property type="component" value="Chromosome"/>
</dbReference>
<reference evidence="5 6" key="1">
    <citation type="submission" date="2021-03" db="EMBL/GenBank/DDBJ databases">
        <title>Thermosipho ferrireducens sp.nov., an anaerobic thermophilic iron-reducing bacterium isolated from a deep-sea hydrothermal sulfide deposits.</title>
        <authorList>
            <person name="Zeng X."/>
            <person name="Chen Y."/>
            <person name="Shao Z."/>
        </authorList>
    </citation>
    <scope>NUCLEOTIDE SEQUENCE [LARGE SCALE GENOMIC DNA]</scope>
    <source>
        <strain evidence="5 6">JL129W03</strain>
    </source>
</reference>
<dbReference type="Pfam" id="PF25106">
    <property type="entry name" value="VWA_4"/>
    <property type="match status" value="1"/>
</dbReference>
<evidence type="ECO:0000313" key="6">
    <source>
        <dbReference type="Proteomes" id="UP000671862"/>
    </source>
</evidence>
<evidence type="ECO:0000313" key="5">
    <source>
        <dbReference type="EMBL" id="QTA37998.1"/>
    </source>
</evidence>
<comment type="subcellular location">
    <subcellularLocation>
        <location evidence="1">Secreted</location>
    </subcellularLocation>
</comment>
<dbReference type="PANTHER" id="PTHR47763">
    <property type="entry name" value="ALPHA-PROTEIN KINASE VWKA"/>
    <property type="match status" value="1"/>
</dbReference>
<dbReference type="InterPro" id="IPR036465">
    <property type="entry name" value="vWFA_dom_sf"/>
</dbReference>
<dbReference type="Gene3D" id="3.40.50.410">
    <property type="entry name" value="von Willebrand factor, type A domain"/>
    <property type="match status" value="1"/>
</dbReference>
<keyword evidence="6" id="KW-1185">Reference proteome</keyword>
<protein>
    <submittedName>
        <fullName evidence="5">VWA domain-containing protein</fullName>
    </submittedName>
</protein>
<feature type="domain" description="VWFA" evidence="4">
    <location>
        <begin position="111"/>
        <end position="354"/>
    </location>
</feature>
<accession>A0ABX7S9F6</accession>
<gene>
    <name evidence="5" type="ORF">JYK00_00130</name>
</gene>
<dbReference type="InterPro" id="IPR056861">
    <property type="entry name" value="HMCN1-like_VWA"/>
</dbReference>
<dbReference type="PANTHER" id="PTHR47763:SF1">
    <property type="entry name" value="DUF659 DOMAIN-CONTAINING PROTEIN"/>
    <property type="match status" value="1"/>
</dbReference>
<evidence type="ECO:0000256" key="2">
    <source>
        <dbReference type="ARBA" id="ARBA00022525"/>
    </source>
</evidence>
<dbReference type="EMBL" id="CP071446">
    <property type="protein sequence ID" value="QTA37998.1"/>
    <property type="molecule type" value="Genomic_DNA"/>
</dbReference>
<keyword evidence="3" id="KW-0732">Signal</keyword>
<evidence type="ECO:0000256" key="1">
    <source>
        <dbReference type="ARBA" id="ARBA00004613"/>
    </source>
</evidence>
<organism evidence="5 6">
    <name type="scientific">Thermosipho ferrireducens</name>
    <dbReference type="NCBI Taxonomy" id="2571116"/>
    <lineage>
        <taxon>Bacteria</taxon>
        <taxon>Thermotogati</taxon>
        <taxon>Thermotogota</taxon>
        <taxon>Thermotogae</taxon>
        <taxon>Thermotogales</taxon>
        <taxon>Fervidobacteriaceae</taxon>
        <taxon>Thermosipho</taxon>
    </lineage>
</organism>
<sequence>MKKLIVLTSSIAIVVFLLFSCTNIPTLPKIIPPDPTGVVKPDPANFAGLEIYLSTDKMPFLVPLAVPDYIRIRISVPELTELTEDDILLFEDNKAQGFVLFKESERRSAVDIIIVIDTTGSMYNAIEGVKASIIAFIDSIKGEGLDARVGIIPFDDAAPARDIYIDGVSRVWQDLTDPDTAKTFADKLYADGGGDWPENPYAALMYAWENASWRTGAQRILILITDATAHYASEPDPGDAYGEDLYDKEDVIDTIRGYGTVHGAFVPKWPYSDTNTDFSAPDDPREIVVETGGILQYTDSIGNVDLTALGIAEYIASSWIVAFESDSPAATHTIEVFIEQDLQKGYAKLENVNY</sequence>
<dbReference type="InterPro" id="IPR002035">
    <property type="entry name" value="VWF_A"/>
</dbReference>
<keyword evidence="2" id="KW-0964">Secreted</keyword>
<dbReference type="SUPFAM" id="SSF53300">
    <property type="entry name" value="vWA-like"/>
    <property type="match status" value="1"/>
</dbReference>
<name>A0ABX7S9F6_9BACT</name>
<evidence type="ECO:0000256" key="3">
    <source>
        <dbReference type="ARBA" id="ARBA00022729"/>
    </source>
</evidence>
<dbReference type="CDD" id="cd00198">
    <property type="entry name" value="vWFA"/>
    <property type="match status" value="1"/>
</dbReference>
<evidence type="ECO:0000259" key="4">
    <source>
        <dbReference type="PROSITE" id="PS50234"/>
    </source>
</evidence>
<dbReference type="InterPro" id="IPR052969">
    <property type="entry name" value="Thr-specific_kinase-like"/>
</dbReference>
<dbReference type="PROSITE" id="PS51257">
    <property type="entry name" value="PROKAR_LIPOPROTEIN"/>
    <property type="match status" value="1"/>
</dbReference>
<proteinExistence type="predicted"/>
<dbReference type="PROSITE" id="PS50234">
    <property type="entry name" value="VWFA"/>
    <property type="match status" value="1"/>
</dbReference>